<comment type="caution">
    <text evidence="3">The sequence shown here is derived from an EMBL/GenBank/DDBJ whole genome shotgun (WGS) entry which is preliminary data.</text>
</comment>
<keyword evidence="2" id="KW-1133">Transmembrane helix</keyword>
<keyword evidence="2" id="KW-0472">Membrane</keyword>
<sequence length="227" mass="24880">MDEYARTVSADRLDEITRLAATVAPVLLQRGVPFDVTLPDGGPLGWYLRSYRVMRGTEREGKTTWEWTDISVLGQDGILYTARREDEMQTFTTYQVGRDELVATGRLGTTDAVFSLERNRMNGEAVGGSTAFGRTLLDDLHQLAAARSTQPRRSMIPPPKPAPAPAPVPRTRFGCGSAFLIMVASFILAVVVWLVVGFSLLSLVVLVVGLVYAVVRGLAQKSRRGPR</sequence>
<dbReference type="RefSeq" id="WP_378615672.1">
    <property type="nucleotide sequence ID" value="NZ_JBHSAX010000022.1"/>
</dbReference>
<dbReference type="Proteomes" id="UP001595696">
    <property type="component" value="Unassembled WGS sequence"/>
</dbReference>
<feature type="region of interest" description="Disordered" evidence="1">
    <location>
        <begin position="148"/>
        <end position="167"/>
    </location>
</feature>
<keyword evidence="4" id="KW-1185">Reference proteome</keyword>
<evidence type="ECO:0008006" key="5">
    <source>
        <dbReference type="Google" id="ProtNLM"/>
    </source>
</evidence>
<accession>A0ABV8E175</accession>
<evidence type="ECO:0000256" key="2">
    <source>
        <dbReference type="SAM" id="Phobius"/>
    </source>
</evidence>
<proteinExistence type="predicted"/>
<protein>
    <recommendedName>
        <fullName evidence="5">Carbon monoxide dehydrogenase subunit G</fullName>
    </recommendedName>
</protein>
<dbReference type="EMBL" id="JBHSAX010000022">
    <property type="protein sequence ID" value="MFC3965650.1"/>
    <property type="molecule type" value="Genomic_DNA"/>
</dbReference>
<evidence type="ECO:0000313" key="4">
    <source>
        <dbReference type="Proteomes" id="UP001595696"/>
    </source>
</evidence>
<feature type="compositionally biased region" description="Pro residues" evidence="1">
    <location>
        <begin position="156"/>
        <end position="167"/>
    </location>
</feature>
<name>A0ABV8E175_9NOCA</name>
<evidence type="ECO:0000313" key="3">
    <source>
        <dbReference type="EMBL" id="MFC3965650.1"/>
    </source>
</evidence>
<organism evidence="3 4">
    <name type="scientific">Nocardia jiangsuensis</name>
    <dbReference type="NCBI Taxonomy" id="1691563"/>
    <lineage>
        <taxon>Bacteria</taxon>
        <taxon>Bacillati</taxon>
        <taxon>Actinomycetota</taxon>
        <taxon>Actinomycetes</taxon>
        <taxon>Mycobacteriales</taxon>
        <taxon>Nocardiaceae</taxon>
        <taxon>Nocardia</taxon>
    </lineage>
</organism>
<keyword evidence="2" id="KW-0812">Transmembrane</keyword>
<gene>
    <name evidence="3" type="ORF">ACFO0B_26980</name>
</gene>
<feature type="transmembrane region" description="Helical" evidence="2">
    <location>
        <begin position="200"/>
        <end position="219"/>
    </location>
</feature>
<evidence type="ECO:0000256" key="1">
    <source>
        <dbReference type="SAM" id="MobiDB-lite"/>
    </source>
</evidence>
<reference evidence="4" key="1">
    <citation type="journal article" date="2019" name="Int. J. Syst. Evol. Microbiol.">
        <title>The Global Catalogue of Microorganisms (GCM) 10K type strain sequencing project: providing services to taxonomists for standard genome sequencing and annotation.</title>
        <authorList>
            <consortium name="The Broad Institute Genomics Platform"/>
            <consortium name="The Broad Institute Genome Sequencing Center for Infectious Disease"/>
            <person name="Wu L."/>
            <person name="Ma J."/>
        </authorList>
    </citation>
    <scope>NUCLEOTIDE SEQUENCE [LARGE SCALE GENOMIC DNA]</scope>
    <source>
        <strain evidence="4">CGMCC 4.7330</strain>
    </source>
</reference>
<feature type="transmembrane region" description="Helical" evidence="2">
    <location>
        <begin position="173"/>
        <end position="194"/>
    </location>
</feature>